<feature type="transmembrane region" description="Helical" evidence="1">
    <location>
        <begin position="149"/>
        <end position="176"/>
    </location>
</feature>
<feature type="transmembrane region" description="Helical" evidence="1">
    <location>
        <begin position="76"/>
        <end position="94"/>
    </location>
</feature>
<keyword evidence="1" id="KW-0472">Membrane</keyword>
<accession>A0A1M4WRX1</accession>
<evidence type="ECO:0000313" key="2">
    <source>
        <dbReference type="EMBL" id="SHE83986.1"/>
    </source>
</evidence>
<dbReference type="EMBL" id="FQVF01000004">
    <property type="protein sequence ID" value="SHE83986.1"/>
    <property type="molecule type" value="Genomic_DNA"/>
</dbReference>
<protein>
    <submittedName>
        <fullName evidence="2">Uncharacterized protein</fullName>
    </submittedName>
</protein>
<reference evidence="3" key="1">
    <citation type="submission" date="2016-11" db="EMBL/GenBank/DDBJ databases">
        <authorList>
            <person name="Varghese N."/>
            <person name="Submissions S."/>
        </authorList>
    </citation>
    <scope>NUCLEOTIDE SEQUENCE [LARGE SCALE GENOMIC DNA]</scope>
    <source>
        <strain evidence="3">DSM 16579</strain>
    </source>
</reference>
<keyword evidence="1" id="KW-1133">Transmembrane helix</keyword>
<keyword evidence="1" id="KW-0812">Transmembrane</keyword>
<organism evidence="2 3">
    <name type="scientific">Marinomonas polaris DSM 16579</name>
    <dbReference type="NCBI Taxonomy" id="1122206"/>
    <lineage>
        <taxon>Bacteria</taxon>
        <taxon>Pseudomonadati</taxon>
        <taxon>Pseudomonadota</taxon>
        <taxon>Gammaproteobacteria</taxon>
        <taxon>Oceanospirillales</taxon>
        <taxon>Oceanospirillaceae</taxon>
        <taxon>Marinomonas</taxon>
    </lineage>
</organism>
<proteinExistence type="predicted"/>
<evidence type="ECO:0000256" key="1">
    <source>
        <dbReference type="SAM" id="Phobius"/>
    </source>
</evidence>
<feature type="transmembrane region" description="Helical" evidence="1">
    <location>
        <begin position="46"/>
        <end position="64"/>
    </location>
</feature>
<keyword evidence="3" id="KW-1185">Reference proteome</keyword>
<evidence type="ECO:0000313" key="3">
    <source>
        <dbReference type="Proteomes" id="UP000184517"/>
    </source>
</evidence>
<dbReference type="AlphaFoldDB" id="A0A1M4WRX1"/>
<sequence>MKSSDEMSYLGSLTLAYYFGWVIYLVTAISMYVWKASHLETTDLEAFSMFFILMFVICIITSAIKDQKGLITKVLVMPESTWVMVVMTVVSFLLSTKVIGYVEDFIYPFDQVKEMTVFQAQLEQAYLVDYPQYSKSEVLLVNLTYFVDAAMAINVLSLASWVQVSVFFSLAAILSIRYKWDMIVSKWDDLLDRFWRD</sequence>
<feature type="transmembrane region" description="Helical" evidence="1">
    <location>
        <begin position="12"/>
        <end position="34"/>
    </location>
</feature>
<gene>
    <name evidence="2" type="ORF">SAMN02745753_00868</name>
</gene>
<dbReference type="RefSeq" id="WP_072838504.1">
    <property type="nucleotide sequence ID" value="NZ_FQVF01000004.1"/>
</dbReference>
<dbReference type="Proteomes" id="UP000184517">
    <property type="component" value="Unassembled WGS sequence"/>
</dbReference>
<name>A0A1M4WRX1_9GAMM</name>